<reference evidence="2" key="1">
    <citation type="submission" date="2016-11" db="EMBL/GenBank/DDBJ databases">
        <title>The genome sequence of Colletotrichum cuscutae.</title>
        <authorList>
            <person name="Baroncelli R."/>
        </authorList>
    </citation>
    <scope>NUCLEOTIDE SEQUENCE</scope>
    <source>
        <strain evidence="2">IMI 304802</strain>
    </source>
</reference>
<protein>
    <submittedName>
        <fullName evidence="2">Uncharacterized protein</fullName>
    </submittedName>
</protein>
<evidence type="ECO:0000256" key="1">
    <source>
        <dbReference type="SAM" id="MobiDB-lite"/>
    </source>
</evidence>
<gene>
    <name evidence="2" type="ORF">CCUS01_06144</name>
</gene>
<keyword evidence="3" id="KW-1185">Reference proteome</keyword>
<organism evidence="2 3">
    <name type="scientific">Colletotrichum cuscutae</name>
    <dbReference type="NCBI Taxonomy" id="1209917"/>
    <lineage>
        <taxon>Eukaryota</taxon>
        <taxon>Fungi</taxon>
        <taxon>Dikarya</taxon>
        <taxon>Ascomycota</taxon>
        <taxon>Pezizomycotina</taxon>
        <taxon>Sordariomycetes</taxon>
        <taxon>Hypocreomycetidae</taxon>
        <taxon>Glomerellales</taxon>
        <taxon>Glomerellaceae</taxon>
        <taxon>Colletotrichum</taxon>
        <taxon>Colletotrichum acutatum species complex</taxon>
    </lineage>
</organism>
<name>A0AAI9V5R1_9PEZI</name>
<dbReference type="EMBL" id="MPDP01000212">
    <property type="protein sequence ID" value="KAK1471030.1"/>
    <property type="molecule type" value="Genomic_DNA"/>
</dbReference>
<dbReference type="Proteomes" id="UP001239213">
    <property type="component" value="Unassembled WGS sequence"/>
</dbReference>
<feature type="region of interest" description="Disordered" evidence="1">
    <location>
        <begin position="17"/>
        <end position="42"/>
    </location>
</feature>
<evidence type="ECO:0000313" key="3">
    <source>
        <dbReference type="Proteomes" id="UP001239213"/>
    </source>
</evidence>
<comment type="caution">
    <text evidence="2">The sequence shown here is derived from an EMBL/GenBank/DDBJ whole genome shotgun (WGS) entry which is preliminary data.</text>
</comment>
<accession>A0AAI9V5R1</accession>
<sequence>MGSESRMQTYILNHVLHRPSHRETPPSQFASKPAYNGPAIGTSSLGTSDDICTAMSSRKDIRPAISRRLPQKALEKGATPRSVFGGYRLPRDAMIGISTGAVSLLSNKVQDLLARHWVSPTHASHACLSLALCLNEIRKANGNMLARIGDVQRRTARRLSNSPMRLSVGPLFGKRIRKANREPRRTEVGHCGPNPCVEQLVCRRIQPIKRCYPTISWRCSFDICRVVDYECRRHHNSYLHPRDPAYAQLRRRPVPDNKQRNPPRAQQKHVICCSVCDIVLLRDAGVIRESNEQRPLLLWRQTEIWLRRNGKKWKVGKCCLFCG</sequence>
<proteinExistence type="predicted"/>
<dbReference type="AlphaFoldDB" id="A0AAI9V5R1"/>
<evidence type="ECO:0000313" key="2">
    <source>
        <dbReference type="EMBL" id="KAK1471030.1"/>
    </source>
</evidence>